<evidence type="ECO:0000259" key="4">
    <source>
        <dbReference type="Pfam" id="PF16679"/>
    </source>
</evidence>
<evidence type="ECO:0000256" key="1">
    <source>
        <dbReference type="ARBA" id="ARBA00008356"/>
    </source>
</evidence>
<dbReference type="EMBL" id="JAPDRL010000093">
    <property type="protein sequence ID" value="KAJ9657954.1"/>
    <property type="molecule type" value="Genomic_DNA"/>
</dbReference>
<feature type="compositionally biased region" description="Low complexity" evidence="3">
    <location>
        <begin position="104"/>
        <end position="133"/>
    </location>
</feature>
<proteinExistence type="inferred from homology"/>
<evidence type="ECO:0000256" key="2">
    <source>
        <dbReference type="ARBA" id="ARBA00023306"/>
    </source>
</evidence>
<feature type="region of interest" description="Disordered" evidence="3">
    <location>
        <begin position="104"/>
        <end position="190"/>
    </location>
</feature>
<dbReference type="InterPro" id="IPR032054">
    <property type="entry name" value="Cdt1_C"/>
</dbReference>
<evidence type="ECO:0000256" key="3">
    <source>
        <dbReference type="SAM" id="MobiDB-lite"/>
    </source>
</evidence>
<name>A0ABQ9NJG1_9PEZI</name>
<keyword evidence="2" id="KW-0131">Cell cycle</keyword>
<dbReference type="Proteomes" id="UP001172684">
    <property type="component" value="Unassembled WGS sequence"/>
</dbReference>
<dbReference type="InterPro" id="IPR038090">
    <property type="entry name" value="Cdt1_C_WH_dom_sf"/>
</dbReference>
<keyword evidence="6" id="KW-1185">Reference proteome</keyword>
<accession>A0ABQ9NJG1</accession>
<reference evidence="5" key="1">
    <citation type="submission" date="2022-10" db="EMBL/GenBank/DDBJ databases">
        <title>Culturing micro-colonial fungi from biological soil crusts in the Mojave desert and describing Neophaeococcomyces mojavensis, and introducing the new genera and species Taxawa tesnikishii.</title>
        <authorList>
            <person name="Kurbessoian T."/>
            <person name="Stajich J.E."/>
        </authorList>
    </citation>
    <scope>NUCLEOTIDE SEQUENCE</scope>
    <source>
        <strain evidence="5">TK_1</strain>
    </source>
</reference>
<organism evidence="5 6">
    <name type="scientific">Coniosporium apollinis</name>
    <dbReference type="NCBI Taxonomy" id="61459"/>
    <lineage>
        <taxon>Eukaryota</taxon>
        <taxon>Fungi</taxon>
        <taxon>Dikarya</taxon>
        <taxon>Ascomycota</taxon>
        <taxon>Pezizomycotina</taxon>
        <taxon>Dothideomycetes</taxon>
        <taxon>Dothideomycetes incertae sedis</taxon>
        <taxon>Coniosporium</taxon>
    </lineage>
</organism>
<evidence type="ECO:0000313" key="6">
    <source>
        <dbReference type="Proteomes" id="UP001172684"/>
    </source>
</evidence>
<feature type="compositionally biased region" description="Polar residues" evidence="3">
    <location>
        <begin position="151"/>
        <end position="160"/>
    </location>
</feature>
<evidence type="ECO:0000313" key="5">
    <source>
        <dbReference type="EMBL" id="KAJ9657954.1"/>
    </source>
</evidence>
<comment type="similarity">
    <text evidence="1">Belongs to the Cdt1 family.</text>
</comment>
<sequence>MAFVLSSPASDAENFGKRFSRVPGFGSSPAARSPPFTRSLLRAPATPQDTPSRKLSRSLVCLDVAALKGLARPPSPSFAPTKAKHQPITELFPEAWWTATTCATLSPSSPSSPDAMDTSSPIRASSPRSPTPSKRLASRAMDSKNLAKSKLPSTKPTARASNLLDRIRAKQTLKRSKPQPSKAENQRKAAVQRSEEVLDILVMAASQKNQTPQTEQAIDGATNRFSFSLTEAIERVKESSRSPISREEVIRCIELLAELKSDKVSLVSLGQGSGRAVVVRL</sequence>
<feature type="region of interest" description="Disordered" evidence="3">
    <location>
        <begin position="1"/>
        <end position="54"/>
    </location>
</feature>
<dbReference type="Pfam" id="PF16679">
    <property type="entry name" value="CDT1_C"/>
    <property type="match status" value="1"/>
</dbReference>
<protein>
    <recommendedName>
        <fullName evidence="4">DNA replication factor Cdt1 C-terminal domain-containing protein</fullName>
    </recommendedName>
</protein>
<gene>
    <name evidence="5" type="ORF">H2201_007961</name>
</gene>
<feature type="domain" description="DNA replication factor Cdt1 C-terminal" evidence="4">
    <location>
        <begin position="162"/>
        <end position="269"/>
    </location>
</feature>
<comment type="caution">
    <text evidence="5">The sequence shown here is derived from an EMBL/GenBank/DDBJ whole genome shotgun (WGS) entry which is preliminary data.</text>
</comment>
<dbReference type="Gene3D" id="1.10.10.1420">
    <property type="entry name" value="DNA replication factor Cdt1, C-terminal WH domain"/>
    <property type="match status" value="1"/>
</dbReference>